<accession>A0A6B9Y0L3</accession>
<reference evidence="2" key="1">
    <citation type="submission" date="2019-12" db="EMBL/GenBank/DDBJ databases">
        <authorList>
            <person name="Wang K."/>
            <person name="Tamayo M.G."/>
            <person name="Penner T.V."/>
            <person name="Cook B.W.M."/>
            <person name="Court D.A."/>
            <person name="Theriault S.S."/>
        </authorList>
    </citation>
    <scope>NUCLEOTIDE SEQUENCE [LARGE SCALE GENOMIC DNA]</scope>
</reference>
<keyword evidence="2" id="KW-1185">Reference proteome</keyword>
<protein>
    <submittedName>
        <fullName evidence="1">RIIB protector from prophage-induced early lysis</fullName>
    </submittedName>
</protein>
<sequence length="355" mass="39822">MTVKILSELDKAKIVRIHNAKLKTYAELASDYGVSSDTIYRVLKENRAAKQTFTPKKGPARDSRGRFIAKGVGSVQITGDVTLTVGAVNVAKAVVEQAKAPEPSFIWNANSKFISITQGRETWNADKDHPGFAAAFAFLSQSVGKSYAEEQELVRKARDTINIERAVKEFIKGDVRIADGTLYYQDIELRSGLVDRILDSMNKGEDFEFYLPFLENLLENPSQKAVSRLFDFLVANDIEITEDGHFIGWKVVRSDYKDHHSGTFDNSPGQTVKMPRTRVNDNDEVTCSNGLHVCSKSYIKHFSCSTSRVVSVKVHPRDVVSIPVDYGDAKMRTCQYEVLEDVTEKFTSEIRGYQI</sequence>
<evidence type="ECO:0000313" key="2">
    <source>
        <dbReference type="Proteomes" id="UP000465071"/>
    </source>
</evidence>
<dbReference type="KEGG" id="vg:55626735"/>
<name>A0A6B9Y0L3_9CAUD</name>
<dbReference type="GeneID" id="55626735"/>
<dbReference type="Proteomes" id="UP000465071">
    <property type="component" value="Segment"/>
</dbReference>
<dbReference type="EMBL" id="MN882610">
    <property type="protein sequence ID" value="QHS01639.1"/>
    <property type="molecule type" value="Genomic_DNA"/>
</dbReference>
<gene>
    <name evidence="1" type="primary">rIIB</name>
    <name evidence="1" type="ORF">CPT_CIP9_103</name>
</gene>
<organism evidence="1 2">
    <name type="scientific">Enterobacter phage vB_EclM_CIP9</name>
    <dbReference type="NCBI Taxonomy" id="2696340"/>
    <lineage>
        <taxon>Viruses</taxon>
        <taxon>Duplodnaviria</taxon>
        <taxon>Heunggongvirae</taxon>
        <taxon>Uroviricota</taxon>
        <taxon>Caudoviricetes</taxon>
        <taxon>Pantevenvirales</taxon>
        <taxon>Straboviridae</taxon>
        <taxon>Tevenvirinae</taxon>
        <taxon>Kanagawavirus</taxon>
        <taxon>Kanagawavirus cipnine</taxon>
    </lineage>
</organism>
<proteinExistence type="predicted"/>
<dbReference type="RefSeq" id="YP_009855993.1">
    <property type="nucleotide sequence ID" value="NC_048849.1"/>
</dbReference>
<evidence type="ECO:0000313" key="1">
    <source>
        <dbReference type="EMBL" id="QHS01639.1"/>
    </source>
</evidence>